<keyword evidence="3" id="KW-1185">Reference proteome</keyword>
<dbReference type="SUPFAM" id="SSF81383">
    <property type="entry name" value="F-box domain"/>
    <property type="match status" value="1"/>
</dbReference>
<proteinExistence type="predicted"/>
<dbReference type="AlphaFoldDB" id="A0AAW0BQB4"/>
<dbReference type="InterPro" id="IPR001810">
    <property type="entry name" value="F-box_dom"/>
</dbReference>
<comment type="caution">
    <text evidence="2">The sequence shown here is derived from an EMBL/GenBank/DDBJ whole genome shotgun (WGS) entry which is preliminary data.</text>
</comment>
<feature type="domain" description="F-box" evidence="1">
    <location>
        <begin position="54"/>
        <end position="109"/>
    </location>
</feature>
<gene>
    <name evidence="2" type="ORF">R3P38DRAFT_2938067</name>
</gene>
<evidence type="ECO:0000313" key="3">
    <source>
        <dbReference type="Proteomes" id="UP001362999"/>
    </source>
</evidence>
<evidence type="ECO:0000313" key="2">
    <source>
        <dbReference type="EMBL" id="KAK7028774.1"/>
    </source>
</evidence>
<dbReference type="EMBL" id="JAWWNJ010000028">
    <property type="protein sequence ID" value="KAK7028774.1"/>
    <property type="molecule type" value="Genomic_DNA"/>
</dbReference>
<protein>
    <submittedName>
        <fullName evidence="2">F-box domain-containing protein</fullName>
    </submittedName>
</protein>
<accession>A0AAW0BQB4</accession>
<name>A0AAW0BQB4_9AGAR</name>
<sequence length="360" mass="40980">MLHFMETDRFFVAQSAVHILKLEAQILEIQNSLSTLREAKSLAEQRLRSYIYPILSLPIEITTEIFLYSLPPYPDPAPLSGRHSPTRLSHVCRHWRAIALRTPQLWRAMKIFGDTLQEVKKAGVLAPLWLARSGHQPLSLDTVDSLNPPLSSALLEHRERWEHLALSRRGWHLLKAAGFMPMLHSLKLRYLGSPSLKSSRNVPRLRTVLLDACMVENLPWSQLTSLTLRFRATEECRSILRQTAQLVDCSLYPWDRDVPRSDTADVMLLCLERLTLEPGGHFDDDFVSSLVTPSLVKLELSEIILSVRYPGPIGWLKTFVAKSGCTLQELHIRQSVLPAHAYHDAFPRIPMIAVEPRGSR</sequence>
<organism evidence="2 3">
    <name type="scientific">Favolaschia claudopus</name>
    <dbReference type="NCBI Taxonomy" id="2862362"/>
    <lineage>
        <taxon>Eukaryota</taxon>
        <taxon>Fungi</taxon>
        <taxon>Dikarya</taxon>
        <taxon>Basidiomycota</taxon>
        <taxon>Agaricomycotina</taxon>
        <taxon>Agaricomycetes</taxon>
        <taxon>Agaricomycetidae</taxon>
        <taxon>Agaricales</taxon>
        <taxon>Marasmiineae</taxon>
        <taxon>Mycenaceae</taxon>
        <taxon>Favolaschia</taxon>
    </lineage>
</organism>
<dbReference type="InterPro" id="IPR036047">
    <property type="entry name" value="F-box-like_dom_sf"/>
</dbReference>
<dbReference type="Gene3D" id="1.20.1280.50">
    <property type="match status" value="1"/>
</dbReference>
<dbReference type="Pfam" id="PF12937">
    <property type="entry name" value="F-box-like"/>
    <property type="match status" value="1"/>
</dbReference>
<dbReference type="Proteomes" id="UP001362999">
    <property type="component" value="Unassembled WGS sequence"/>
</dbReference>
<evidence type="ECO:0000259" key="1">
    <source>
        <dbReference type="Pfam" id="PF12937"/>
    </source>
</evidence>
<reference evidence="2 3" key="1">
    <citation type="journal article" date="2024" name="J Genomics">
        <title>Draft genome sequencing and assembly of Favolaschia claudopus CIRM-BRFM 2984 isolated from oak limbs.</title>
        <authorList>
            <person name="Navarro D."/>
            <person name="Drula E."/>
            <person name="Chaduli D."/>
            <person name="Cazenave R."/>
            <person name="Ahrendt S."/>
            <person name="Wang J."/>
            <person name="Lipzen A."/>
            <person name="Daum C."/>
            <person name="Barry K."/>
            <person name="Grigoriev I.V."/>
            <person name="Favel A."/>
            <person name="Rosso M.N."/>
            <person name="Martin F."/>
        </authorList>
    </citation>
    <scope>NUCLEOTIDE SEQUENCE [LARGE SCALE GENOMIC DNA]</scope>
    <source>
        <strain evidence="2 3">CIRM-BRFM 2984</strain>
    </source>
</reference>